<evidence type="ECO:0008006" key="5">
    <source>
        <dbReference type="Google" id="ProtNLM"/>
    </source>
</evidence>
<keyword evidence="1" id="KW-1133">Transmembrane helix</keyword>
<dbReference type="OrthoDB" id="8050636at2759"/>
<keyword evidence="4" id="KW-1185">Reference proteome</keyword>
<proteinExistence type="predicted"/>
<feature type="transmembrane region" description="Helical" evidence="1">
    <location>
        <begin position="424"/>
        <end position="444"/>
    </location>
</feature>
<keyword evidence="2" id="KW-0732">Signal</keyword>
<accession>A0A9J6BM66</accession>
<evidence type="ECO:0000313" key="4">
    <source>
        <dbReference type="Proteomes" id="UP001107558"/>
    </source>
</evidence>
<feature type="transmembrane region" description="Helical" evidence="1">
    <location>
        <begin position="400"/>
        <end position="418"/>
    </location>
</feature>
<feature type="signal peptide" evidence="2">
    <location>
        <begin position="1"/>
        <end position="25"/>
    </location>
</feature>
<evidence type="ECO:0000256" key="2">
    <source>
        <dbReference type="SAM" id="SignalP"/>
    </source>
</evidence>
<evidence type="ECO:0000256" key="1">
    <source>
        <dbReference type="SAM" id="Phobius"/>
    </source>
</evidence>
<dbReference type="AlphaFoldDB" id="A0A9J6BM66"/>
<keyword evidence="1" id="KW-0472">Membrane</keyword>
<reference evidence="3" key="1">
    <citation type="submission" date="2021-03" db="EMBL/GenBank/DDBJ databases">
        <title>Chromosome level genome of the anhydrobiotic midge Polypedilum vanderplanki.</title>
        <authorList>
            <person name="Yoshida Y."/>
            <person name="Kikawada T."/>
            <person name="Gusev O."/>
        </authorList>
    </citation>
    <scope>NUCLEOTIDE SEQUENCE</scope>
    <source>
        <strain evidence="3">NIAS01</strain>
        <tissue evidence="3">Whole body or cell culture</tissue>
    </source>
</reference>
<feature type="transmembrane region" description="Helical" evidence="1">
    <location>
        <begin position="612"/>
        <end position="636"/>
    </location>
</feature>
<organism evidence="3 4">
    <name type="scientific">Polypedilum vanderplanki</name>
    <name type="common">Sleeping chironomid midge</name>
    <dbReference type="NCBI Taxonomy" id="319348"/>
    <lineage>
        <taxon>Eukaryota</taxon>
        <taxon>Metazoa</taxon>
        <taxon>Ecdysozoa</taxon>
        <taxon>Arthropoda</taxon>
        <taxon>Hexapoda</taxon>
        <taxon>Insecta</taxon>
        <taxon>Pterygota</taxon>
        <taxon>Neoptera</taxon>
        <taxon>Endopterygota</taxon>
        <taxon>Diptera</taxon>
        <taxon>Nematocera</taxon>
        <taxon>Chironomoidea</taxon>
        <taxon>Chironomidae</taxon>
        <taxon>Chironominae</taxon>
        <taxon>Polypedilum</taxon>
        <taxon>Polypedilum</taxon>
    </lineage>
</organism>
<feature type="transmembrane region" description="Helical" evidence="1">
    <location>
        <begin position="366"/>
        <end position="388"/>
    </location>
</feature>
<feature type="chain" id="PRO_5039896114" description="Ionotropic receptor" evidence="2">
    <location>
        <begin position="26"/>
        <end position="665"/>
    </location>
</feature>
<protein>
    <recommendedName>
        <fullName evidence="5">Ionotropic receptor</fullName>
    </recommendedName>
</protein>
<sequence>MIFIDFNFIIANLLILLAFCHKTSSNSIETQNYHKLFSINSQSVSKAIYDVIHEFFINQNIKFDFIIYGEKSNHITDVVDEVTKKVNNEIPLTLEHITNIQDWKHKLKQSTVVFIKSIENLKNFHQNSKETEEISAEIKHFGSERLKFLVYVEDIKNVEQYFNVLVDQGFEHTSSIGQLQFHGFFIYVNRINKKVSLYVHQIYGLKLCRRFTLTILNSMNMNSEKWDKTLENFDHYENFHGCMVNFIVHYGFQFHSIGVSKNIDLDKIELHAGVISEIIQIMSNKYNFTPQYSYANVIDLKIKLIYSRNYRPYSHNIFLFTVAPIVIYDEVKYLPQSFSTVNFMFHISYNDLYTNYEKITMPFDDLTWFLMFITFGLTFASIFGLKFCPKWIKMIIFGRGVNNLAYNALGIFFGVSQLRLPKESFPRSILIIFIWFCLIIRTCWQSMMFEFMTSDMRKPLPASIEDLIKMNYTVLIDQFKLKYYYKLLNGRESPNLMLMNISIFLKLYKQALDGETKSKFAFFTNDFEQMNWKTLFKDSLPIMENEIFSNPLAIASALNNILEYQLNNLVDHLIPSGILNYQVDYGMWYLNRPIHVEPEDPRRILSMSDLEFGFVIFLGSFALPIGVFICELHALYLRRLLRKFLGLYEFLKVLKERLKDYHDKW</sequence>
<comment type="caution">
    <text evidence="3">The sequence shown here is derived from an EMBL/GenBank/DDBJ whole genome shotgun (WGS) entry which is preliminary data.</text>
</comment>
<evidence type="ECO:0000313" key="3">
    <source>
        <dbReference type="EMBL" id="KAG5670816.1"/>
    </source>
</evidence>
<dbReference type="Proteomes" id="UP001107558">
    <property type="component" value="Chromosome 3"/>
</dbReference>
<dbReference type="EMBL" id="JADBJN010000003">
    <property type="protein sequence ID" value="KAG5670816.1"/>
    <property type="molecule type" value="Genomic_DNA"/>
</dbReference>
<gene>
    <name evidence="3" type="ORF">PVAND_001054</name>
</gene>
<keyword evidence="1" id="KW-0812">Transmembrane</keyword>
<name>A0A9J6BM66_POLVA</name>